<gene>
    <name evidence="2" type="primary">tssG</name>
    <name evidence="2" type="ORF">FJM51_15605</name>
</gene>
<organism evidence="2 3">
    <name type="scientific">Amaricoccus solimangrovi</name>
    <dbReference type="NCBI Taxonomy" id="2589815"/>
    <lineage>
        <taxon>Bacteria</taxon>
        <taxon>Pseudomonadati</taxon>
        <taxon>Pseudomonadota</taxon>
        <taxon>Alphaproteobacteria</taxon>
        <taxon>Rhodobacterales</taxon>
        <taxon>Paracoccaceae</taxon>
        <taxon>Amaricoccus</taxon>
    </lineage>
</organism>
<keyword evidence="3" id="KW-1185">Reference proteome</keyword>
<protein>
    <submittedName>
        <fullName evidence="2">Type VI secretion system baseplate subunit TssG</fullName>
    </submittedName>
</protein>
<evidence type="ECO:0000313" key="3">
    <source>
        <dbReference type="Proteomes" id="UP000319255"/>
    </source>
</evidence>
<reference evidence="2 3" key="1">
    <citation type="submission" date="2019-06" db="EMBL/GenBank/DDBJ databases">
        <title>A novel bacterium of genus Amaricoccus, isolated from marine sediment.</title>
        <authorList>
            <person name="Huang H."/>
            <person name="Mo K."/>
            <person name="Hu Y."/>
        </authorList>
    </citation>
    <scope>NUCLEOTIDE SEQUENCE [LARGE SCALE GENOMIC DNA]</scope>
    <source>
        <strain evidence="2 3">HB172011</strain>
    </source>
</reference>
<sequence length="354" mass="37650">MANDARQPRPDLSGGGTLPAPADQMDFFELLRRLEAEDRMEGRRFGRGGRPEQEPARLGQEARLGFAVRDVAAWHPARGDRPATVGVAVIGLIGPEGPLPLHIARWVLDRLANRWFTGGGPEGAGATSDTTFLDFLNMTQHRALALYWRAWADQNPAAQAERGAADRLRVMLRALAGGGEDPIAGLKLGQAAALSHQVLGPERLTSLVSAALGLPVRISEFVGGWNAVPARLMTRLGRAHAVLGRGAALGPRVFTRQSRIELRVGPLGFDDYLSLLPGGRRLAALRLALLHGIGESLDVDLRPILAAAEIPAARLGASRLGRTAWLAPRRAADADDLCLRAVVGLAAEGRGAAS</sequence>
<dbReference type="AlphaFoldDB" id="A0A501WHU8"/>
<evidence type="ECO:0000313" key="2">
    <source>
        <dbReference type="EMBL" id="TPE49099.1"/>
    </source>
</evidence>
<dbReference type="Proteomes" id="UP000319255">
    <property type="component" value="Unassembled WGS sequence"/>
</dbReference>
<dbReference type="EMBL" id="VFRP01000017">
    <property type="protein sequence ID" value="TPE49099.1"/>
    <property type="molecule type" value="Genomic_DNA"/>
</dbReference>
<dbReference type="InterPro" id="IPR010732">
    <property type="entry name" value="T6SS_TssG-like"/>
</dbReference>
<dbReference type="PANTHER" id="PTHR35564">
    <property type="match status" value="1"/>
</dbReference>
<dbReference type="Pfam" id="PF06996">
    <property type="entry name" value="T6SS_TssG"/>
    <property type="match status" value="1"/>
</dbReference>
<evidence type="ECO:0000256" key="1">
    <source>
        <dbReference type="SAM" id="MobiDB-lite"/>
    </source>
</evidence>
<dbReference type="RefSeq" id="WP_140455072.1">
    <property type="nucleotide sequence ID" value="NZ_VFRP01000017.1"/>
</dbReference>
<dbReference type="NCBIfam" id="TIGR03347">
    <property type="entry name" value="VI_chp_1"/>
    <property type="match status" value="1"/>
</dbReference>
<feature type="region of interest" description="Disordered" evidence="1">
    <location>
        <begin position="1"/>
        <end position="23"/>
    </location>
</feature>
<dbReference type="PANTHER" id="PTHR35564:SF4">
    <property type="entry name" value="CYTOPLASMIC PROTEIN"/>
    <property type="match status" value="1"/>
</dbReference>
<dbReference type="OrthoDB" id="1523296at2"/>
<name>A0A501WHU8_9RHOB</name>
<accession>A0A501WHU8</accession>
<comment type="caution">
    <text evidence="2">The sequence shown here is derived from an EMBL/GenBank/DDBJ whole genome shotgun (WGS) entry which is preliminary data.</text>
</comment>
<proteinExistence type="predicted"/>